<gene>
    <name evidence="1" type="ORF">DBV15_12032</name>
</gene>
<dbReference type="EMBL" id="QBLH01001644">
    <property type="protein sequence ID" value="TGZ51504.1"/>
    <property type="molecule type" value="Genomic_DNA"/>
</dbReference>
<dbReference type="GO" id="GO:0034198">
    <property type="term" value="P:cellular response to amino acid starvation"/>
    <property type="evidence" value="ECO:0007669"/>
    <property type="project" value="TreeGrafter"/>
</dbReference>
<dbReference type="InterPro" id="IPR018544">
    <property type="entry name" value="KICS_2"/>
</dbReference>
<dbReference type="Proteomes" id="UP000310200">
    <property type="component" value="Unassembled WGS sequence"/>
</dbReference>
<sequence>MDHEDEFLNTFFTQVAQLCFDKAKETGERERESCNQIQIGPWGTILLMHLPQIAVAECSYADLGSLNTKNKGFLRKILECETLVQLIKAQVEVQNWRFLPTLITLYGAQTRMSYIVTVNKYYLLYT</sequence>
<dbReference type="GO" id="GO:0042149">
    <property type="term" value="P:cellular response to glucose starvation"/>
    <property type="evidence" value="ECO:0007669"/>
    <property type="project" value="TreeGrafter"/>
</dbReference>
<dbReference type="AlphaFoldDB" id="A0A4V3SB53"/>
<evidence type="ECO:0000313" key="2">
    <source>
        <dbReference type="Proteomes" id="UP000310200"/>
    </source>
</evidence>
<proteinExistence type="predicted"/>
<reference evidence="1 2" key="1">
    <citation type="journal article" date="2019" name="Philos. Trans. R. Soc. Lond., B, Biol. Sci.">
        <title>Ant behaviour and brain gene expression of defending hosts depend on the ecological success of the intruding social parasite.</title>
        <authorList>
            <person name="Kaur R."/>
            <person name="Stoldt M."/>
            <person name="Jongepier E."/>
            <person name="Feldmeyer B."/>
            <person name="Menzel F."/>
            <person name="Bornberg-Bauer E."/>
            <person name="Foitzik S."/>
        </authorList>
    </citation>
    <scope>NUCLEOTIDE SEQUENCE [LARGE SCALE GENOMIC DNA]</scope>
    <source>
        <tissue evidence="1">Whole body</tissue>
    </source>
</reference>
<comment type="caution">
    <text evidence="1">The sequence shown here is derived from an EMBL/GenBank/DDBJ whole genome shotgun (WGS) entry which is preliminary data.</text>
</comment>
<dbReference type="GO" id="GO:1904262">
    <property type="term" value="P:negative regulation of TORC1 signaling"/>
    <property type="evidence" value="ECO:0007669"/>
    <property type="project" value="TreeGrafter"/>
</dbReference>
<organism evidence="1 2">
    <name type="scientific">Temnothorax longispinosus</name>
    <dbReference type="NCBI Taxonomy" id="300112"/>
    <lineage>
        <taxon>Eukaryota</taxon>
        <taxon>Metazoa</taxon>
        <taxon>Ecdysozoa</taxon>
        <taxon>Arthropoda</taxon>
        <taxon>Hexapoda</taxon>
        <taxon>Insecta</taxon>
        <taxon>Pterygota</taxon>
        <taxon>Neoptera</taxon>
        <taxon>Endopterygota</taxon>
        <taxon>Hymenoptera</taxon>
        <taxon>Apocrita</taxon>
        <taxon>Aculeata</taxon>
        <taxon>Formicoidea</taxon>
        <taxon>Formicidae</taxon>
        <taxon>Myrmicinae</taxon>
        <taxon>Temnothorax</taxon>
    </lineage>
</organism>
<keyword evidence="2" id="KW-1185">Reference proteome</keyword>
<dbReference type="GO" id="GO:0061462">
    <property type="term" value="P:protein localization to lysosome"/>
    <property type="evidence" value="ECO:0007669"/>
    <property type="project" value="TreeGrafter"/>
</dbReference>
<accession>A0A4V3SB53</accession>
<name>A0A4V3SB53_9HYME</name>
<evidence type="ECO:0000313" key="1">
    <source>
        <dbReference type="EMBL" id="TGZ51504.1"/>
    </source>
</evidence>
<dbReference type="Gene3D" id="1.10.3450.30">
    <property type="match status" value="1"/>
</dbReference>
<dbReference type="PANTHER" id="PTHR31581">
    <property type="entry name" value="KICSTOR COMPLEX PROTEIN C12ORF66"/>
    <property type="match status" value="1"/>
</dbReference>
<dbReference type="InterPro" id="IPR038060">
    <property type="entry name" value="C12orf66-like_central_sf"/>
</dbReference>
<dbReference type="STRING" id="300112.A0A4V3SB53"/>
<dbReference type="Pfam" id="PF09404">
    <property type="entry name" value="C12orf66_like"/>
    <property type="match status" value="2"/>
</dbReference>
<dbReference type="PANTHER" id="PTHR31581:SF1">
    <property type="entry name" value="KICSTOR SUBUNIT 2"/>
    <property type="match status" value="1"/>
</dbReference>
<protein>
    <submittedName>
        <fullName evidence="1">Uncharacterized protein</fullName>
    </submittedName>
</protein>
<dbReference type="SUPFAM" id="SSF158548">
    <property type="entry name" value="FLJ32549 domain-like"/>
    <property type="match status" value="1"/>
</dbReference>